<sequence>MPSSSSSTSLTSSSSSTSSTSSSSSTNFMASKMLLTFLLFINFQGYLANDQFPLKAYWNISNLMWNIDTSAFLCQLNSFPLCCSCSSTCFLYKTCCIDIYWNKNDPLTIFDYMDKIVNTSKTYKDAVCESLAYIGSNQGHFSTSYMMVHSCLKEANIEDKNQCTNISTQDLFQNIPVIGSNKLLYRNAACAKCNFVSYQQVNLTIKCSGEISGKELRTTMNPESKNKWLDILEEYEGCSIDIEKSEYIEKYILPCNLKDIQNDFVKNCSIGNPYYNLCNSYSGKLNIDNKIYKNFDCYRCANSNLGNLNEDDFICRQPPIIDDSDWDEMNWAVLININDKSKVKKSYKSNSHGIECNDGYFFDTFTDKCEIRENKNDNLNSSESLELKCNWNSYLRNTDTESFNDCLFSQQPTLFVFVNETTNFTAVNEMFLETINSSLVNSSSKLKKANKIIFRTNEGFSYEKLQSFQKHQSTIFRYATSVLISSIKNQEITEMYGFDLTRSYKNKRICAQPETIEVFDKNYSASSFNSVYSNITDEEVVLWIDIAPSGIEKKYISYCKLFHLQQQCSYNIIINYTLESNQTIVYYYNGKRFTYLLNEYIPLANGVGICKESDNNIALKWKTKVLNVANIVSKIATSASVLCYLAIIIVYTYFQELRTWSSLTSTTLCINLFFADFTFLITTQIYKNRLWCEVLSILLHWFLLVAYHSLLILALDVATTFSSFSHQFSKRKKLIQYFIVIYVIPSIYLFINVILEKAGIAYIGYGDGICWIRGFYAKLFSFIIPIVVIILTSLICLLFTVYKITLSEKKSNKVFGEGRTSRVDVARIALKLTLILGVIELLGFVQISKASLSEGEETFNTVVAVIYMLFRSAKGLLLFVAYICTQKVRKLINKSIPCIQSKCKGTNSREEKYSSTTFSSVS</sequence>
<dbReference type="Proteomes" id="UP001652625">
    <property type="component" value="Chromosome 05"/>
</dbReference>
<keyword evidence="8" id="KW-1185">Reference proteome</keyword>
<dbReference type="PANTHER" id="PTHR45902:SF1">
    <property type="entry name" value="LATROPHILIN RECEPTOR-LIKE PROTEIN A"/>
    <property type="match status" value="1"/>
</dbReference>
<reference evidence="9" key="1">
    <citation type="submission" date="2025-08" db="UniProtKB">
        <authorList>
            <consortium name="RefSeq"/>
        </authorList>
    </citation>
    <scope>IDENTIFICATION</scope>
</reference>
<dbReference type="Pfam" id="PF00002">
    <property type="entry name" value="7tm_2"/>
    <property type="match status" value="1"/>
</dbReference>
<evidence type="ECO:0000256" key="2">
    <source>
        <dbReference type="ARBA" id="ARBA00022692"/>
    </source>
</evidence>
<evidence type="ECO:0000256" key="4">
    <source>
        <dbReference type="ARBA" id="ARBA00023136"/>
    </source>
</evidence>
<organism evidence="8 9">
    <name type="scientific">Hydra vulgaris</name>
    <name type="common">Hydra</name>
    <name type="synonym">Hydra attenuata</name>
    <dbReference type="NCBI Taxonomy" id="6087"/>
    <lineage>
        <taxon>Eukaryota</taxon>
        <taxon>Metazoa</taxon>
        <taxon>Cnidaria</taxon>
        <taxon>Hydrozoa</taxon>
        <taxon>Hydroidolina</taxon>
        <taxon>Anthoathecata</taxon>
        <taxon>Aplanulata</taxon>
        <taxon>Hydridae</taxon>
        <taxon>Hydra</taxon>
    </lineage>
</organism>
<dbReference type="RefSeq" id="XP_065654230.1">
    <property type="nucleotide sequence ID" value="XM_065798158.1"/>
</dbReference>
<feature type="transmembrane region" description="Helical" evidence="6">
    <location>
        <begin position="734"/>
        <end position="755"/>
    </location>
</feature>
<proteinExistence type="predicted"/>
<feature type="transmembrane region" description="Helical" evidence="6">
    <location>
        <begin position="698"/>
        <end position="722"/>
    </location>
</feature>
<feature type="transmembrane region" description="Helical" evidence="6">
    <location>
        <begin position="859"/>
        <end position="884"/>
    </location>
</feature>
<dbReference type="SUPFAM" id="SSF81321">
    <property type="entry name" value="Family A G protein-coupled receptor-like"/>
    <property type="match status" value="1"/>
</dbReference>
<evidence type="ECO:0000259" key="7">
    <source>
        <dbReference type="PROSITE" id="PS50261"/>
    </source>
</evidence>
<evidence type="ECO:0000256" key="3">
    <source>
        <dbReference type="ARBA" id="ARBA00022989"/>
    </source>
</evidence>
<evidence type="ECO:0000256" key="5">
    <source>
        <dbReference type="SAM" id="MobiDB-lite"/>
    </source>
</evidence>
<dbReference type="InterPro" id="IPR017981">
    <property type="entry name" value="GPCR_2-like_7TM"/>
</dbReference>
<comment type="subcellular location">
    <subcellularLocation>
        <location evidence="1">Membrane</location>
        <topology evidence="1">Multi-pass membrane protein</topology>
    </subcellularLocation>
</comment>
<name>A0ABM4BYB6_HYDVU</name>
<feature type="transmembrane region" description="Helical" evidence="6">
    <location>
        <begin position="775"/>
        <end position="802"/>
    </location>
</feature>
<feature type="domain" description="G-protein coupled receptors family 2 profile 2" evidence="7">
    <location>
        <begin position="629"/>
        <end position="886"/>
    </location>
</feature>
<accession>A0ABM4BYB6</accession>
<feature type="transmembrane region" description="Helical" evidence="6">
    <location>
        <begin position="635"/>
        <end position="654"/>
    </location>
</feature>
<keyword evidence="3 6" id="KW-1133">Transmembrane helix</keyword>
<evidence type="ECO:0000256" key="6">
    <source>
        <dbReference type="SAM" id="Phobius"/>
    </source>
</evidence>
<dbReference type="GeneID" id="136080849"/>
<protein>
    <submittedName>
        <fullName evidence="9">Uncharacterized protein LOC136080849</fullName>
    </submittedName>
</protein>
<gene>
    <name evidence="9" type="primary">LOC136080849</name>
</gene>
<dbReference type="PROSITE" id="PS50261">
    <property type="entry name" value="G_PROTEIN_RECEP_F2_4"/>
    <property type="match status" value="1"/>
</dbReference>
<evidence type="ECO:0000313" key="9">
    <source>
        <dbReference type="RefSeq" id="XP_065654230.1"/>
    </source>
</evidence>
<evidence type="ECO:0000256" key="1">
    <source>
        <dbReference type="ARBA" id="ARBA00004141"/>
    </source>
</evidence>
<dbReference type="PANTHER" id="PTHR45902">
    <property type="entry name" value="LATROPHILIN RECEPTOR-LIKE PROTEIN A"/>
    <property type="match status" value="1"/>
</dbReference>
<keyword evidence="2 6" id="KW-0812">Transmembrane</keyword>
<feature type="transmembrane region" description="Helical" evidence="6">
    <location>
        <begin position="828"/>
        <end position="847"/>
    </location>
</feature>
<feature type="region of interest" description="Disordered" evidence="5">
    <location>
        <begin position="1"/>
        <end position="25"/>
    </location>
</feature>
<feature type="transmembrane region" description="Helical" evidence="6">
    <location>
        <begin position="666"/>
        <end position="686"/>
    </location>
</feature>
<dbReference type="InterPro" id="IPR000832">
    <property type="entry name" value="GPCR_2_secretin-like"/>
</dbReference>
<dbReference type="Gene3D" id="1.20.1070.10">
    <property type="entry name" value="Rhodopsin 7-helix transmembrane proteins"/>
    <property type="match status" value="1"/>
</dbReference>
<keyword evidence="4 6" id="KW-0472">Membrane</keyword>
<evidence type="ECO:0000313" key="8">
    <source>
        <dbReference type="Proteomes" id="UP001652625"/>
    </source>
</evidence>
<dbReference type="InterPro" id="IPR053231">
    <property type="entry name" value="GPCR_LN-TM7"/>
</dbReference>